<feature type="domain" description="NACHT" evidence="1">
    <location>
        <begin position="204"/>
        <end position="325"/>
    </location>
</feature>
<evidence type="ECO:0000259" key="1">
    <source>
        <dbReference type="PROSITE" id="PS50837"/>
    </source>
</evidence>
<dbReference type="PROSITE" id="PS50837">
    <property type="entry name" value="NACHT"/>
    <property type="match status" value="1"/>
</dbReference>
<sequence>MRSIGSAITKTVVEVSDQLSDRLAGFTEPPPAALWTPHAERLLVDLGSDAELLLDYLRSPDFAAIAVQVRVHSTLTGKAKDQIHEGLRLAGVPAELLARASDVVTGTLTTTCENIRPLFAGSGHHVREQDLGAMATGNTAMLSQLTSLTAFHTFAARMLKQVVALHSTIRLPHLGVSRAVHYDQLYVRPDIESRGGSRLGIPGDRTVILGDPGAGKSTLAAKFAHDVALDGSGRVPFLLVLREFTTSFDDGGHDLLHYLEMRSRAPYNVKPPKNAVEYLLRNGRAVVVLDGLDEIVQTELRRRVVALVEGFAHLYPMVPIVVTARRIGYEEAPLTPNLFRTARIPEFTDEQVGTYVRNWFVLDEATSPAEQERLARSFMRDSAQIPELRRNPLLLTLLCAMYSSDRYLPRNLAQVYERCTLLLFEQWDSQRDIQLPFKFQGKLRGAVQHLAWRMFSAPESGKPQPRSRIVRTLTDYLEPKLDDHDESVATAEQFLAFCTGRAWVLTDVGATGTEPQFGFTHRTFLEYFAAEHLVRTHRSADALWEALRPTINQWEVVAQIALQLYERNVEDGADELLTAALVGDGLDFAVRSLHHICPSTRVVRTITEAAVDRSVFLPLDHRVVRHDIGCVDVDHALMDCLSSSSHANLPTVHQALVDRFDTLVRAREVGAAFTLEHLADELVVPEELYAEIAARHGSLLTEMRETPPLAPLVARTEPAALCRTVRRSGIRSLFKAYSFYTFGRMSAARWCAARCSPLIPQKAGEALGVTLAEAPTPWLSFAEFEVTDMVSIPVSSQVDGLKLMLALPSLEGRGRAVADRDGLDGVFKALISARLNQETGKFDTAVDRLKKLDLRPEVHSFLERWMRGEISVLAPDPAQPPPPPAPR</sequence>
<dbReference type="RefSeq" id="WP_382375779.1">
    <property type="nucleotide sequence ID" value="NZ_JBHRZI010000017.1"/>
</dbReference>
<dbReference type="PANTHER" id="PTHR46844">
    <property type="entry name" value="SLR5058 PROTEIN"/>
    <property type="match status" value="1"/>
</dbReference>
<dbReference type="PANTHER" id="PTHR46844:SF1">
    <property type="entry name" value="SLR5058 PROTEIN"/>
    <property type="match status" value="1"/>
</dbReference>
<protein>
    <submittedName>
        <fullName evidence="2">NACHT domain-containing protein</fullName>
    </submittedName>
</protein>
<proteinExistence type="predicted"/>
<dbReference type="CDD" id="cd02019">
    <property type="entry name" value="NK"/>
    <property type="match status" value="1"/>
</dbReference>
<dbReference type="Pfam" id="PF05729">
    <property type="entry name" value="NACHT"/>
    <property type="match status" value="1"/>
</dbReference>
<dbReference type="Gene3D" id="3.40.50.300">
    <property type="entry name" value="P-loop containing nucleotide triphosphate hydrolases"/>
    <property type="match status" value="1"/>
</dbReference>
<name>A0ABV8BXH0_9PSEU</name>
<organism evidence="2 3">
    <name type="scientific">Lentzea rhizosphaerae</name>
    <dbReference type="NCBI Taxonomy" id="2041025"/>
    <lineage>
        <taxon>Bacteria</taxon>
        <taxon>Bacillati</taxon>
        <taxon>Actinomycetota</taxon>
        <taxon>Actinomycetes</taxon>
        <taxon>Pseudonocardiales</taxon>
        <taxon>Pseudonocardiaceae</taxon>
        <taxon>Lentzea</taxon>
    </lineage>
</organism>
<comment type="caution">
    <text evidence="2">The sequence shown here is derived from an EMBL/GenBank/DDBJ whole genome shotgun (WGS) entry which is preliminary data.</text>
</comment>
<keyword evidence="3" id="KW-1185">Reference proteome</keyword>
<evidence type="ECO:0000313" key="3">
    <source>
        <dbReference type="Proteomes" id="UP001595690"/>
    </source>
</evidence>
<dbReference type="Proteomes" id="UP001595690">
    <property type="component" value="Unassembled WGS sequence"/>
</dbReference>
<dbReference type="SUPFAM" id="SSF52540">
    <property type="entry name" value="P-loop containing nucleoside triphosphate hydrolases"/>
    <property type="match status" value="1"/>
</dbReference>
<reference evidence="3" key="1">
    <citation type="journal article" date="2019" name="Int. J. Syst. Evol. Microbiol.">
        <title>The Global Catalogue of Microorganisms (GCM) 10K type strain sequencing project: providing services to taxonomists for standard genome sequencing and annotation.</title>
        <authorList>
            <consortium name="The Broad Institute Genomics Platform"/>
            <consortium name="The Broad Institute Genome Sequencing Center for Infectious Disease"/>
            <person name="Wu L."/>
            <person name="Ma J."/>
        </authorList>
    </citation>
    <scope>NUCLEOTIDE SEQUENCE [LARGE SCALE GENOMIC DNA]</scope>
    <source>
        <strain evidence="3">CGMCC 4.7405</strain>
    </source>
</reference>
<dbReference type="InterPro" id="IPR007111">
    <property type="entry name" value="NACHT_NTPase"/>
</dbReference>
<dbReference type="InterPro" id="IPR027417">
    <property type="entry name" value="P-loop_NTPase"/>
</dbReference>
<gene>
    <name evidence="2" type="ORF">ACFOWZ_23330</name>
</gene>
<accession>A0ABV8BXH0</accession>
<dbReference type="EMBL" id="JBHRZI010000017">
    <property type="protein sequence ID" value="MFC3894424.1"/>
    <property type="molecule type" value="Genomic_DNA"/>
</dbReference>
<evidence type="ECO:0000313" key="2">
    <source>
        <dbReference type="EMBL" id="MFC3894424.1"/>
    </source>
</evidence>